<dbReference type="SUPFAM" id="SSF51306">
    <property type="entry name" value="LexA/Signal peptidase"/>
    <property type="match status" value="1"/>
</dbReference>
<organism evidence="7 8">
    <name type="scientific">Tetragenococcus halophilus</name>
    <name type="common">Pediococcus halophilus</name>
    <dbReference type="NCBI Taxonomy" id="51669"/>
    <lineage>
        <taxon>Bacteria</taxon>
        <taxon>Bacillati</taxon>
        <taxon>Bacillota</taxon>
        <taxon>Bacilli</taxon>
        <taxon>Lactobacillales</taxon>
        <taxon>Enterococcaceae</taxon>
        <taxon>Tetragenococcus</taxon>
    </lineage>
</organism>
<dbReference type="Pfam" id="PF01381">
    <property type="entry name" value="HTH_3"/>
    <property type="match status" value="1"/>
</dbReference>
<comment type="caution">
    <text evidence="7">The sequence shown here is derived from an EMBL/GenBank/DDBJ whole genome shotgun (WGS) entry which is preliminary data.</text>
</comment>
<dbReference type="InterPro" id="IPR036286">
    <property type="entry name" value="LexA/Signal_pep-like_sf"/>
</dbReference>
<evidence type="ECO:0000256" key="2">
    <source>
        <dbReference type="ARBA" id="ARBA00022801"/>
    </source>
</evidence>
<dbReference type="PANTHER" id="PTHR40661:SF1">
    <property type="entry name" value="HTH CRO_C1-TYPE DOMAIN-CONTAINING PROTEIN"/>
    <property type="match status" value="1"/>
</dbReference>
<evidence type="ECO:0000256" key="1">
    <source>
        <dbReference type="ARBA" id="ARBA00022670"/>
    </source>
</evidence>
<reference evidence="7" key="1">
    <citation type="submission" date="2020-06" db="EMBL/GenBank/DDBJ databases">
        <authorList>
            <person name="Link T."/>
            <person name="Ehrmann M."/>
        </authorList>
    </citation>
    <scope>NUCLEOTIDE SEQUENCE</scope>
    <source>
        <strain evidence="7">TMW 2.2257</strain>
    </source>
</reference>
<feature type="domain" description="HTH cro/C1-type" evidence="6">
    <location>
        <begin position="5"/>
        <end position="60"/>
    </location>
</feature>
<keyword evidence="5" id="KW-0804">Transcription</keyword>
<dbReference type="EMBL" id="JACACB010000028">
    <property type="protein sequence ID" value="MCO8298677.1"/>
    <property type="molecule type" value="Genomic_DNA"/>
</dbReference>
<proteinExistence type="predicted"/>
<evidence type="ECO:0000256" key="3">
    <source>
        <dbReference type="ARBA" id="ARBA00023015"/>
    </source>
</evidence>
<evidence type="ECO:0000256" key="5">
    <source>
        <dbReference type="ARBA" id="ARBA00023163"/>
    </source>
</evidence>
<dbReference type="GO" id="GO:0004252">
    <property type="term" value="F:serine-type endopeptidase activity"/>
    <property type="evidence" value="ECO:0007669"/>
    <property type="project" value="InterPro"/>
</dbReference>
<dbReference type="PROSITE" id="PS50943">
    <property type="entry name" value="HTH_CROC1"/>
    <property type="match status" value="1"/>
</dbReference>
<sequence>MNNIIKEKRLENNMTLEQLGDKVGVGKSTVRKWENGMIENMRRDNIVKLSKALNIPVTDILGIETNDMPLDITTIYSQLNNERQNKVYSYAQHELEEQNKIIDISEYQDNDIYLQSKVSAGTGVLDLDPTYGETISYDGEIPNHYDLAFLVSGNSMTPAFEDGEIIFVEKYPNPINGALMVVQIDEQAYIKKVYLEKDNLRLVSLNQDYDDILADGENNIRIVGKVVF</sequence>
<reference evidence="7" key="2">
    <citation type="journal article" date="2021" name="BMC Microbiol.">
        <title>The diversity among the species Tetragenococcus halophilus including new isolates from a lupine seed fermentation.</title>
        <authorList>
            <person name="Link T."/>
            <person name="Vogel R.F."/>
            <person name="Ehrmann M.A."/>
        </authorList>
    </citation>
    <scope>NUCLEOTIDE SEQUENCE</scope>
    <source>
        <strain evidence="7">TMW 2.2257</strain>
    </source>
</reference>
<protein>
    <submittedName>
        <fullName evidence="7">Helix-turn-helix transcriptional regulator</fullName>
    </submittedName>
</protein>
<dbReference type="SMART" id="SM00530">
    <property type="entry name" value="HTH_XRE"/>
    <property type="match status" value="1"/>
</dbReference>
<keyword evidence="2" id="KW-0378">Hydrolase</keyword>
<dbReference type="Pfam" id="PF00717">
    <property type="entry name" value="Peptidase_S24"/>
    <property type="match status" value="1"/>
</dbReference>
<dbReference type="PANTHER" id="PTHR40661">
    <property type="match status" value="1"/>
</dbReference>
<dbReference type="GO" id="GO:0003677">
    <property type="term" value="F:DNA binding"/>
    <property type="evidence" value="ECO:0007669"/>
    <property type="project" value="UniProtKB-KW"/>
</dbReference>
<dbReference type="CDD" id="cd00093">
    <property type="entry name" value="HTH_XRE"/>
    <property type="match status" value="1"/>
</dbReference>
<dbReference type="Gene3D" id="1.10.260.40">
    <property type="entry name" value="lambda repressor-like DNA-binding domains"/>
    <property type="match status" value="1"/>
</dbReference>
<dbReference type="PROSITE" id="PS00501">
    <property type="entry name" value="SPASE_I_1"/>
    <property type="match status" value="1"/>
</dbReference>
<dbReference type="InterPro" id="IPR019756">
    <property type="entry name" value="Pept_S26A_signal_pept_1_Ser-AS"/>
</dbReference>
<dbReference type="Proteomes" id="UP001057280">
    <property type="component" value="Unassembled WGS sequence"/>
</dbReference>
<keyword evidence="3" id="KW-0805">Transcription regulation</keyword>
<dbReference type="GO" id="GO:0016020">
    <property type="term" value="C:membrane"/>
    <property type="evidence" value="ECO:0007669"/>
    <property type="project" value="InterPro"/>
</dbReference>
<evidence type="ECO:0000313" key="7">
    <source>
        <dbReference type="EMBL" id="MCO8298677.1"/>
    </source>
</evidence>
<dbReference type="SUPFAM" id="SSF47413">
    <property type="entry name" value="lambda repressor-like DNA-binding domains"/>
    <property type="match status" value="1"/>
</dbReference>
<dbReference type="InterPro" id="IPR039418">
    <property type="entry name" value="LexA-like"/>
</dbReference>
<dbReference type="InterPro" id="IPR010982">
    <property type="entry name" value="Lambda_DNA-bd_dom_sf"/>
</dbReference>
<dbReference type="InterPro" id="IPR015927">
    <property type="entry name" value="Peptidase_S24_S26A/B/C"/>
</dbReference>
<evidence type="ECO:0000313" key="8">
    <source>
        <dbReference type="Proteomes" id="UP001057280"/>
    </source>
</evidence>
<gene>
    <name evidence="7" type="ORF">HXW75_09355</name>
</gene>
<dbReference type="GO" id="GO:0006508">
    <property type="term" value="P:proteolysis"/>
    <property type="evidence" value="ECO:0007669"/>
    <property type="project" value="UniProtKB-KW"/>
</dbReference>
<dbReference type="Gene3D" id="2.10.109.10">
    <property type="entry name" value="Umud Fragment, subunit A"/>
    <property type="match status" value="1"/>
</dbReference>
<accession>A0AB35HSM8</accession>
<dbReference type="InterPro" id="IPR001387">
    <property type="entry name" value="Cro/C1-type_HTH"/>
</dbReference>
<name>A0AB35HSM8_TETHA</name>
<dbReference type="AlphaFoldDB" id="A0AB35HSM8"/>
<keyword evidence="4" id="KW-0238">DNA-binding</keyword>
<dbReference type="CDD" id="cd06529">
    <property type="entry name" value="S24_LexA-like"/>
    <property type="match status" value="1"/>
</dbReference>
<evidence type="ECO:0000256" key="4">
    <source>
        <dbReference type="ARBA" id="ARBA00023125"/>
    </source>
</evidence>
<keyword evidence="1" id="KW-0645">Protease</keyword>
<evidence type="ECO:0000259" key="6">
    <source>
        <dbReference type="PROSITE" id="PS50943"/>
    </source>
</evidence>